<name>A0A654U1R7_MYCTX</name>
<organism evidence="1 2">
    <name type="scientific">Mycobacterium tuberculosis</name>
    <dbReference type="NCBI Taxonomy" id="1773"/>
    <lineage>
        <taxon>Bacteria</taxon>
        <taxon>Bacillati</taxon>
        <taxon>Actinomycetota</taxon>
        <taxon>Actinomycetes</taxon>
        <taxon>Mycobacteriales</taxon>
        <taxon>Mycobacteriaceae</taxon>
        <taxon>Mycobacterium</taxon>
        <taxon>Mycobacterium tuberculosis complex</taxon>
    </lineage>
</organism>
<dbReference type="Proteomes" id="UP000046680">
    <property type="component" value="Unassembled WGS sequence"/>
</dbReference>
<sequence length="67" mass="7100">MPTSSRRIGRTIAWAISIDATQMTTMMPTVTSTSALLNDATAANASESFRVARIDQCRSESGTFSGA</sequence>
<evidence type="ECO:0000313" key="2">
    <source>
        <dbReference type="Proteomes" id="UP000046680"/>
    </source>
</evidence>
<protein>
    <submittedName>
        <fullName evidence="1">Uncharacterized protein</fullName>
    </submittedName>
</protein>
<gene>
    <name evidence="1" type="ORF">ERS007657_02308</name>
</gene>
<evidence type="ECO:0000313" key="1">
    <source>
        <dbReference type="EMBL" id="CFR84769.1"/>
    </source>
</evidence>
<proteinExistence type="predicted"/>
<accession>A0A654U1R7</accession>
<dbReference type="AlphaFoldDB" id="A0A654U1R7"/>
<dbReference type="EMBL" id="CGCX01000866">
    <property type="protein sequence ID" value="CFR84769.1"/>
    <property type="molecule type" value="Genomic_DNA"/>
</dbReference>
<reference evidence="1 2" key="1">
    <citation type="submission" date="2015-03" db="EMBL/GenBank/DDBJ databases">
        <authorList>
            <consortium name="Pathogen Informatics"/>
        </authorList>
    </citation>
    <scope>NUCLEOTIDE SEQUENCE [LARGE SCALE GENOMIC DNA]</scope>
    <source>
        <strain evidence="1 2">C09601061</strain>
    </source>
</reference>